<dbReference type="EMBL" id="JAMTCD010000014">
    <property type="protein sequence ID" value="MCT7942416.1"/>
    <property type="molecule type" value="Genomic_DNA"/>
</dbReference>
<accession>A0A9X2WNL4</accession>
<keyword evidence="2" id="KW-1185">Reference proteome</keyword>
<proteinExistence type="predicted"/>
<gene>
    <name evidence="1" type="ORF">NE535_11490</name>
</gene>
<protein>
    <recommendedName>
        <fullName evidence="3">DUF2971 domain-containing protein</fullName>
    </recommendedName>
</protein>
<dbReference type="RefSeq" id="WP_261298786.1">
    <property type="nucleotide sequence ID" value="NZ_JAMTCD010000014.1"/>
</dbReference>
<name>A0A9X2WNL4_9GAMM</name>
<evidence type="ECO:0000313" key="2">
    <source>
        <dbReference type="Proteomes" id="UP001155546"/>
    </source>
</evidence>
<organism evidence="1 2">
    <name type="scientific">Shewanella holmiensis</name>
    <dbReference type="NCBI Taxonomy" id="2952222"/>
    <lineage>
        <taxon>Bacteria</taxon>
        <taxon>Pseudomonadati</taxon>
        <taxon>Pseudomonadota</taxon>
        <taxon>Gammaproteobacteria</taxon>
        <taxon>Alteromonadales</taxon>
        <taxon>Shewanellaceae</taxon>
        <taxon>Shewanella</taxon>
    </lineage>
</organism>
<evidence type="ECO:0008006" key="3">
    <source>
        <dbReference type="Google" id="ProtNLM"/>
    </source>
</evidence>
<dbReference type="Proteomes" id="UP001155546">
    <property type="component" value="Unassembled WGS sequence"/>
</dbReference>
<reference evidence="1" key="1">
    <citation type="journal article" date="2023" name="Int. J. Syst. Evol. Microbiol.">
        <title>&lt;i&gt;Shewanella septentrionalis&lt;/i&gt; sp. nov. and &lt;i&gt;Shewanella holmiensis&lt;/i&gt; sp. nov., isolated from Baltic Sea water and sediments.</title>
        <authorList>
            <person name="Martin-Rodriguez A.J."/>
            <person name="Thorell K."/>
            <person name="Joffre E."/>
            <person name="Jensie-Markopoulos S."/>
            <person name="Moore E.R.B."/>
            <person name="Sjoling A."/>
        </authorList>
    </citation>
    <scope>NUCLEOTIDE SEQUENCE</scope>
    <source>
        <strain evidence="1">SP1S2-7</strain>
    </source>
</reference>
<evidence type="ECO:0000313" key="1">
    <source>
        <dbReference type="EMBL" id="MCT7942416.1"/>
    </source>
</evidence>
<dbReference type="AlphaFoldDB" id="A0A9X2WNL4"/>
<sequence length="207" mass="24098">MGYNLESWVTRFAERSDLSTRLVHLTKPTSTFSEMEVLFQILESGEIKGSDSEGYVIGSRKAACFQDAPLDAICQNCWYEQKYREEKNINAKIRYEPIGLLVDKEDVYSHGGRPVIYDKTAEAMRYLKQDQHWRIVNLDLDDTSNIVDWTHEREWRVPDAYKLNLSKTILLFTNEGDSREFIKLCESKGHNFHREVAGFVTLSTLLY</sequence>
<comment type="caution">
    <text evidence="1">The sequence shown here is derived from an EMBL/GenBank/DDBJ whole genome shotgun (WGS) entry which is preliminary data.</text>
</comment>